<dbReference type="AlphaFoldDB" id="A0A1I2HN85"/>
<proteinExistence type="predicted"/>
<evidence type="ECO:0000313" key="3">
    <source>
        <dbReference type="Proteomes" id="UP000199513"/>
    </source>
</evidence>
<evidence type="ECO:0008006" key="4">
    <source>
        <dbReference type="Google" id="ProtNLM"/>
    </source>
</evidence>
<dbReference type="EMBL" id="FONY01000025">
    <property type="protein sequence ID" value="SFF31805.1"/>
    <property type="molecule type" value="Genomic_DNA"/>
</dbReference>
<feature type="chain" id="PRO_5011687142" description="Lipoprotein" evidence="1">
    <location>
        <begin position="24"/>
        <end position="168"/>
    </location>
</feature>
<dbReference type="Proteomes" id="UP000199513">
    <property type="component" value="Unassembled WGS sequence"/>
</dbReference>
<accession>A0A1I2HN85</accession>
<dbReference type="PROSITE" id="PS51257">
    <property type="entry name" value="PROKAR_LIPOPROTEIN"/>
    <property type="match status" value="1"/>
</dbReference>
<evidence type="ECO:0000313" key="2">
    <source>
        <dbReference type="EMBL" id="SFF31805.1"/>
    </source>
</evidence>
<sequence length="168" mass="19611">MTKNLCIKSFFFLLLGTIFFMLSSCEDCTFTSKNSTLIKVRFYPEAERINRRFRKASFTIDSVRTERGTVFRRRGANIDTLSLPINPTDRDNAYYVFFRRLNVTSTEQIIDTLQVSYNRQFSVISPNCGYDQKIDNLQIMLNKTTLKTATVFKDNLSVTDTLNIRIFF</sequence>
<name>A0A1I2HN85_9BACT</name>
<dbReference type="InterPro" id="IPR045607">
    <property type="entry name" value="DUF6452"/>
</dbReference>
<reference evidence="2 3" key="1">
    <citation type="submission" date="2016-10" db="EMBL/GenBank/DDBJ databases">
        <authorList>
            <person name="de Groot N.N."/>
        </authorList>
    </citation>
    <scope>NUCLEOTIDE SEQUENCE [LARGE SCALE GENOMIC DNA]</scope>
    <source>
        <strain>GEY</strain>
        <strain evidence="3">DSM 9560</strain>
    </source>
</reference>
<gene>
    <name evidence="2" type="ORF">SAMN04488541_102553</name>
</gene>
<protein>
    <recommendedName>
        <fullName evidence="4">Lipoprotein</fullName>
    </recommendedName>
</protein>
<evidence type="ECO:0000256" key="1">
    <source>
        <dbReference type="SAM" id="SignalP"/>
    </source>
</evidence>
<dbReference type="STRING" id="1003.SAMN04488541_102553"/>
<dbReference type="Pfam" id="PF20050">
    <property type="entry name" value="DUF6452"/>
    <property type="match status" value="1"/>
</dbReference>
<keyword evidence="1" id="KW-0732">Signal</keyword>
<feature type="signal peptide" evidence="1">
    <location>
        <begin position="1"/>
        <end position="23"/>
    </location>
</feature>
<keyword evidence="3" id="KW-1185">Reference proteome</keyword>
<organism evidence="2 3">
    <name type="scientific">Thermoflexibacter ruber</name>
    <dbReference type="NCBI Taxonomy" id="1003"/>
    <lineage>
        <taxon>Bacteria</taxon>
        <taxon>Pseudomonadati</taxon>
        <taxon>Bacteroidota</taxon>
        <taxon>Cytophagia</taxon>
        <taxon>Cytophagales</taxon>
        <taxon>Thermoflexibacteraceae</taxon>
        <taxon>Thermoflexibacter</taxon>
    </lineage>
</organism>